<gene>
    <name evidence="2" type="ORF">PMG25_07585</name>
</gene>
<dbReference type="Proteomes" id="UP001235849">
    <property type="component" value="Unassembled WGS sequence"/>
</dbReference>
<evidence type="ECO:0000313" key="2">
    <source>
        <dbReference type="EMBL" id="MDJ1173952.1"/>
    </source>
</evidence>
<dbReference type="EMBL" id="JAQOSO010000036">
    <property type="protein sequence ID" value="MDJ1173952.1"/>
    <property type="molecule type" value="Genomic_DNA"/>
</dbReference>
<evidence type="ECO:0000256" key="1">
    <source>
        <dbReference type="SAM" id="MobiDB-lite"/>
    </source>
</evidence>
<dbReference type="RefSeq" id="WP_283766292.1">
    <property type="nucleotide sequence ID" value="NZ_JAQOSO010000036.1"/>
</dbReference>
<accession>A0ABT7B447</accession>
<comment type="caution">
    <text evidence="2">The sequence shown here is derived from an EMBL/GenBank/DDBJ whole genome shotgun (WGS) entry which is preliminary data.</text>
</comment>
<feature type="region of interest" description="Disordered" evidence="1">
    <location>
        <begin position="1"/>
        <end position="40"/>
    </location>
</feature>
<feature type="compositionally biased region" description="Basic and acidic residues" evidence="1">
    <location>
        <begin position="28"/>
        <end position="40"/>
    </location>
</feature>
<proteinExistence type="predicted"/>
<evidence type="ECO:0000313" key="3">
    <source>
        <dbReference type="Proteomes" id="UP001235849"/>
    </source>
</evidence>
<organism evidence="2 3">
    <name type="scientific">Roseofilum capinflatum BLCC-M114</name>
    <dbReference type="NCBI Taxonomy" id="3022440"/>
    <lineage>
        <taxon>Bacteria</taxon>
        <taxon>Bacillati</taxon>
        <taxon>Cyanobacteriota</taxon>
        <taxon>Cyanophyceae</taxon>
        <taxon>Desertifilales</taxon>
        <taxon>Desertifilaceae</taxon>
        <taxon>Roseofilum</taxon>
        <taxon>Roseofilum capinflatum</taxon>
    </lineage>
</organism>
<reference evidence="2 3" key="1">
    <citation type="submission" date="2023-01" db="EMBL/GenBank/DDBJ databases">
        <title>Novel diversity within Roseofilum (Cyanobacteria; Desertifilaceae) from marine benthic mats with descriptions of four novel species.</title>
        <authorList>
            <person name="Wang Y."/>
            <person name="Berthold D.E."/>
            <person name="Hu J."/>
            <person name="Lefler F.W."/>
            <person name="Laughinghouse H.D. IV."/>
        </authorList>
    </citation>
    <scope>NUCLEOTIDE SEQUENCE [LARGE SCALE GENOMIC DNA]</scope>
    <source>
        <strain evidence="2 3">BLCC-M114</strain>
    </source>
</reference>
<protein>
    <submittedName>
        <fullName evidence="2">Uncharacterized protein</fullName>
    </submittedName>
</protein>
<sequence>MSDKRLPLIPLPPSPAGEGESPSPVGEGFRERDFPIEQLI</sequence>
<keyword evidence="3" id="KW-1185">Reference proteome</keyword>
<name>A0ABT7B447_9CYAN</name>
<feature type="compositionally biased region" description="Low complexity" evidence="1">
    <location>
        <begin position="16"/>
        <end position="27"/>
    </location>
</feature>